<sequence>MVFNHLSTRNAKSQVHEQLYQCSALLLHSFFTPSFFFNFFKARRNLENFPSNCSKLKMFDQRKQFKTKLCALYQNGRCNRQNCSFAHGNTELRRFSSNYNGKRDYLGNNDLRDKLDRRHLSPPRYSPAREARGRQTIREYSPLRSPEKRSDRRHRRKQDISGQSDISGSLKVSERINDPVKEEKMISSGSRNTLEDQLKKVHSDIKTLENRKSQLSVCLDESVQELDSLNSRIQELEAQLNKEDGEYKRITSKIRKFVRMHNQKLELQDELKRSQVRLQRFGDQLFSDISRIGADEEDLSVDIVSNGENTGLPPITKHNLEQNGGSPCRKRLHAERDSVEELQQGHSVEIARSGKRTRLSLYAQSIDKSCEEAPDNGIEVSRHQDLEGKHKKGIWNSSNNIHSERPKESRIEVPSTSMAAHVDEEVDIEHDNGTDTNETARTENDNGMALQVKGISLMLTPDLIPRNNYSQYEGKNENVDVDGLDERAAEAHVDTV</sequence>
<feature type="compositionally biased region" description="Basic and acidic residues" evidence="3">
    <location>
        <begin position="127"/>
        <end position="137"/>
    </location>
</feature>
<comment type="caution">
    <text evidence="5">The sequence shown here is derived from an EMBL/GenBank/DDBJ whole genome shotgun (WGS) entry which is preliminary data.</text>
</comment>
<dbReference type="OrthoDB" id="665283at2759"/>
<dbReference type="Proteomes" id="UP000265566">
    <property type="component" value="Chromosome 4"/>
</dbReference>
<dbReference type="AlphaFoldDB" id="A0A396I3R9"/>
<dbReference type="PROSITE" id="PS50103">
    <property type="entry name" value="ZF_C3H1"/>
    <property type="match status" value="1"/>
</dbReference>
<evidence type="ECO:0000256" key="2">
    <source>
        <dbReference type="SAM" id="Coils"/>
    </source>
</evidence>
<feature type="compositionally biased region" description="Basic and acidic residues" evidence="3">
    <location>
        <begin position="106"/>
        <end position="119"/>
    </location>
</feature>
<keyword evidence="1" id="KW-0479">Metal-binding</keyword>
<evidence type="ECO:0000259" key="4">
    <source>
        <dbReference type="PROSITE" id="PS50103"/>
    </source>
</evidence>
<dbReference type="EMBL" id="PSQE01000004">
    <property type="protein sequence ID" value="RHN60286.1"/>
    <property type="molecule type" value="Genomic_DNA"/>
</dbReference>
<feature type="region of interest" description="Disordered" evidence="3">
    <location>
        <begin position="106"/>
        <end position="191"/>
    </location>
</feature>
<dbReference type="PANTHER" id="PTHR38160">
    <property type="entry name" value="ZINC FINGER CCCH DOMAIN-CONTAINING PROTEIN 40"/>
    <property type="match status" value="1"/>
</dbReference>
<dbReference type="InterPro" id="IPR045868">
    <property type="entry name" value="Znf_C3H13/40"/>
</dbReference>
<feature type="coiled-coil region" evidence="2">
    <location>
        <begin position="191"/>
        <end position="253"/>
    </location>
</feature>
<keyword evidence="1" id="KW-0862">Zinc</keyword>
<evidence type="ECO:0000256" key="3">
    <source>
        <dbReference type="SAM" id="MobiDB-lite"/>
    </source>
</evidence>
<keyword evidence="1" id="KW-0863">Zinc-finger</keyword>
<dbReference type="PANTHER" id="PTHR38160:SF1">
    <property type="entry name" value="ZINC FINGER CCCH DOMAIN-CONTAINING PROTEIN 40"/>
    <property type="match status" value="1"/>
</dbReference>
<evidence type="ECO:0000313" key="5">
    <source>
        <dbReference type="EMBL" id="RHN60286.1"/>
    </source>
</evidence>
<organism evidence="5">
    <name type="scientific">Medicago truncatula</name>
    <name type="common">Barrel medic</name>
    <name type="synonym">Medicago tribuloides</name>
    <dbReference type="NCBI Taxonomy" id="3880"/>
    <lineage>
        <taxon>Eukaryota</taxon>
        <taxon>Viridiplantae</taxon>
        <taxon>Streptophyta</taxon>
        <taxon>Embryophyta</taxon>
        <taxon>Tracheophyta</taxon>
        <taxon>Spermatophyta</taxon>
        <taxon>Magnoliopsida</taxon>
        <taxon>eudicotyledons</taxon>
        <taxon>Gunneridae</taxon>
        <taxon>Pentapetalae</taxon>
        <taxon>rosids</taxon>
        <taxon>fabids</taxon>
        <taxon>Fabales</taxon>
        <taxon>Fabaceae</taxon>
        <taxon>Papilionoideae</taxon>
        <taxon>50 kb inversion clade</taxon>
        <taxon>NPAAA clade</taxon>
        <taxon>Hologalegina</taxon>
        <taxon>IRL clade</taxon>
        <taxon>Trifolieae</taxon>
        <taxon>Medicago</taxon>
    </lineage>
</organism>
<feature type="zinc finger region" description="C3H1-type" evidence="1">
    <location>
        <begin position="64"/>
        <end position="90"/>
    </location>
</feature>
<dbReference type="GO" id="GO:0008270">
    <property type="term" value="F:zinc ion binding"/>
    <property type="evidence" value="ECO:0007669"/>
    <property type="project" value="UniProtKB-KW"/>
</dbReference>
<reference evidence="5" key="1">
    <citation type="journal article" date="2018" name="Nat. Plants">
        <title>Whole-genome landscape of Medicago truncatula symbiotic genes.</title>
        <authorList>
            <person name="Pecrix Y."/>
            <person name="Gamas P."/>
            <person name="Carrere S."/>
        </authorList>
    </citation>
    <scope>NUCLEOTIDE SEQUENCE</scope>
    <source>
        <tissue evidence="5">Leaves</tissue>
    </source>
</reference>
<feature type="compositionally biased region" description="Basic and acidic residues" evidence="3">
    <location>
        <begin position="172"/>
        <end position="185"/>
    </location>
</feature>
<name>A0A396I3R9_MEDTR</name>
<keyword evidence="2" id="KW-0175">Coiled coil</keyword>
<dbReference type="InterPro" id="IPR000571">
    <property type="entry name" value="Znf_CCCH"/>
</dbReference>
<gene>
    <name evidence="5" type="ORF">MtrunA17_Chr4g0024081</name>
</gene>
<dbReference type="Gramene" id="rna22571">
    <property type="protein sequence ID" value="RHN60286.1"/>
    <property type="gene ID" value="gene22571"/>
</dbReference>
<feature type="domain" description="C3H1-type" evidence="4">
    <location>
        <begin position="64"/>
        <end position="90"/>
    </location>
</feature>
<dbReference type="Gene3D" id="4.10.1000.10">
    <property type="entry name" value="Zinc finger, CCCH-type"/>
    <property type="match status" value="1"/>
</dbReference>
<proteinExistence type="predicted"/>
<protein>
    <submittedName>
        <fullName evidence="5">Putative transcription factor C3H family</fullName>
    </submittedName>
</protein>
<evidence type="ECO:0000256" key="1">
    <source>
        <dbReference type="PROSITE-ProRule" id="PRU00723"/>
    </source>
</evidence>
<accession>A0A396I3R9</accession>